<reference evidence="1 2" key="1">
    <citation type="submission" date="2019-12" db="EMBL/GenBank/DDBJ databases">
        <title>Spirosoma sp. HMF4905 genome sequencing and assembly.</title>
        <authorList>
            <person name="Kang H."/>
            <person name="Cha I."/>
            <person name="Kim H."/>
            <person name="Joh K."/>
        </authorList>
    </citation>
    <scope>NUCLEOTIDE SEQUENCE [LARGE SCALE GENOMIC DNA]</scope>
    <source>
        <strain evidence="1 2">HMF4905</strain>
    </source>
</reference>
<name>A0A7K1SKE3_9BACT</name>
<evidence type="ECO:0000313" key="1">
    <source>
        <dbReference type="EMBL" id="MVM34245.1"/>
    </source>
</evidence>
<keyword evidence="2" id="KW-1185">Reference proteome</keyword>
<dbReference type="RefSeq" id="WP_157589073.1">
    <property type="nucleotide sequence ID" value="NZ_WPIN01000015.1"/>
</dbReference>
<proteinExistence type="predicted"/>
<protein>
    <submittedName>
        <fullName evidence="1">Uncharacterized protein</fullName>
    </submittedName>
</protein>
<accession>A0A7K1SKE3</accession>
<evidence type="ECO:0000313" key="2">
    <source>
        <dbReference type="Proteomes" id="UP000436006"/>
    </source>
</evidence>
<gene>
    <name evidence="1" type="ORF">GO755_29715</name>
</gene>
<dbReference type="Proteomes" id="UP000436006">
    <property type="component" value="Unassembled WGS sequence"/>
</dbReference>
<dbReference type="AlphaFoldDB" id="A0A7K1SKE3"/>
<organism evidence="1 2">
    <name type="scientific">Spirosoma arboris</name>
    <dbReference type="NCBI Taxonomy" id="2682092"/>
    <lineage>
        <taxon>Bacteria</taxon>
        <taxon>Pseudomonadati</taxon>
        <taxon>Bacteroidota</taxon>
        <taxon>Cytophagia</taxon>
        <taxon>Cytophagales</taxon>
        <taxon>Cytophagaceae</taxon>
        <taxon>Spirosoma</taxon>
    </lineage>
</organism>
<dbReference type="EMBL" id="WPIN01000015">
    <property type="protein sequence ID" value="MVM34245.1"/>
    <property type="molecule type" value="Genomic_DNA"/>
</dbReference>
<comment type="caution">
    <text evidence="1">The sequence shown here is derived from an EMBL/GenBank/DDBJ whole genome shotgun (WGS) entry which is preliminary data.</text>
</comment>
<sequence length="64" mass="7259">MKLEASRFSIDMNKDEVVELRMELLELMKLATGGTQSTESDVLADMPAVAKLYKLLRIDNELPF</sequence>